<accession>A0AAD6VLN8</accession>
<dbReference type="Proteomes" id="UP001219525">
    <property type="component" value="Unassembled WGS sequence"/>
</dbReference>
<dbReference type="EMBL" id="JARJCW010000022">
    <property type="protein sequence ID" value="KAJ7213165.1"/>
    <property type="molecule type" value="Genomic_DNA"/>
</dbReference>
<dbReference type="AlphaFoldDB" id="A0AAD6VLN8"/>
<sequence length="264" mass="28633">MIPIGNKVKGPQLAEWHLQLMRGLISRGYRVTASGGDGASVERDCEKRVAAASKKIEHRISHPDRQSGIPDIPVTLYDLDGNIWAEFQDANSDVPAWARPESRGFGLLLAAWAFQNPKPGRGWGARLGPAWLRPGLRLSLFSFYFIESVCCEQPEGKYSTTYTPDGRPSGRCHKPLEPRTLGVARRAINTGFKFAPVKAGAFRLGLGLAEYQAGPKAVSGPQHGSAWPGCESPKAGAWRPEAEAGTSLDAKHGRKTFRNNASCG</sequence>
<organism evidence="2 3">
    <name type="scientific">Mycena pura</name>
    <dbReference type="NCBI Taxonomy" id="153505"/>
    <lineage>
        <taxon>Eukaryota</taxon>
        <taxon>Fungi</taxon>
        <taxon>Dikarya</taxon>
        <taxon>Basidiomycota</taxon>
        <taxon>Agaricomycotina</taxon>
        <taxon>Agaricomycetes</taxon>
        <taxon>Agaricomycetidae</taxon>
        <taxon>Agaricales</taxon>
        <taxon>Marasmiineae</taxon>
        <taxon>Mycenaceae</taxon>
        <taxon>Mycena</taxon>
    </lineage>
</organism>
<keyword evidence="3" id="KW-1185">Reference proteome</keyword>
<feature type="region of interest" description="Disordered" evidence="1">
    <location>
        <begin position="222"/>
        <end position="264"/>
    </location>
</feature>
<evidence type="ECO:0000313" key="3">
    <source>
        <dbReference type="Proteomes" id="UP001219525"/>
    </source>
</evidence>
<reference evidence="2" key="1">
    <citation type="submission" date="2023-03" db="EMBL/GenBank/DDBJ databases">
        <title>Massive genome expansion in bonnet fungi (Mycena s.s.) driven by repeated elements and novel gene families across ecological guilds.</title>
        <authorList>
            <consortium name="Lawrence Berkeley National Laboratory"/>
            <person name="Harder C.B."/>
            <person name="Miyauchi S."/>
            <person name="Viragh M."/>
            <person name="Kuo A."/>
            <person name="Thoen E."/>
            <person name="Andreopoulos B."/>
            <person name="Lu D."/>
            <person name="Skrede I."/>
            <person name="Drula E."/>
            <person name="Henrissat B."/>
            <person name="Morin E."/>
            <person name="Kohler A."/>
            <person name="Barry K."/>
            <person name="LaButti K."/>
            <person name="Morin E."/>
            <person name="Salamov A."/>
            <person name="Lipzen A."/>
            <person name="Mereny Z."/>
            <person name="Hegedus B."/>
            <person name="Baldrian P."/>
            <person name="Stursova M."/>
            <person name="Weitz H."/>
            <person name="Taylor A."/>
            <person name="Grigoriev I.V."/>
            <person name="Nagy L.G."/>
            <person name="Martin F."/>
            <person name="Kauserud H."/>
        </authorList>
    </citation>
    <scope>NUCLEOTIDE SEQUENCE</scope>
    <source>
        <strain evidence="2">9144</strain>
    </source>
</reference>
<gene>
    <name evidence="2" type="ORF">GGX14DRAFT_620391</name>
</gene>
<evidence type="ECO:0000313" key="2">
    <source>
        <dbReference type="EMBL" id="KAJ7213165.1"/>
    </source>
</evidence>
<name>A0AAD6VLN8_9AGAR</name>
<evidence type="ECO:0000256" key="1">
    <source>
        <dbReference type="SAM" id="MobiDB-lite"/>
    </source>
</evidence>
<proteinExistence type="predicted"/>
<comment type="caution">
    <text evidence="2">The sequence shown here is derived from an EMBL/GenBank/DDBJ whole genome shotgun (WGS) entry which is preliminary data.</text>
</comment>
<protein>
    <submittedName>
        <fullName evidence="2">Uncharacterized protein</fullName>
    </submittedName>
</protein>